<evidence type="ECO:0000256" key="1">
    <source>
        <dbReference type="SAM" id="MobiDB-lite"/>
    </source>
</evidence>
<feature type="compositionally biased region" description="Polar residues" evidence="1">
    <location>
        <begin position="157"/>
        <end position="166"/>
    </location>
</feature>
<name>A0A0U1LYB8_TALIS</name>
<gene>
    <name evidence="2" type="ORF">PISL3812_05363</name>
</gene>
<sequence length="409" mass="46521">MALDPAAGRYRKKLPPTPVASSLEGLEIGIPPVQFTNPWLSKPLPKIPDRTSSIYSRDSIINSYLNRPDTNHHIQANHRKTESTSHPRHFGKRRRNNTATRNSIGRMSDQANRCSLTLRTFLSEEQHGVGMHLAKANHYFREKKWEIFPELGPQPVFQTGQRNRSQNPKRKQILGGSHGRQVSNCDNFGLSLRPITDYMQQTLVNKTSRLRLKKKTSQAGISARSRRRNSSSSSNESEFVSAAEDIDNAETRLSIAAVRRRMREISLWSRADSSEETLRYDGNEFAYPVTATSSTWRSPASNFNASSSTTLNSRMEDRPTHYYDMSPSAKNTPSYPDKEYYSQPPHHASLPEYAKALQQKTSHVLLVLDGAKKKFTEARAARRRKQLKKHIRIIGPIENYPYGSASEWV</sequence>
<keyword evidence="3" id="KW-1185">Reference proteome</keyword>
<evidence type="ECO:0000313" key="2">
    <source>
        <dbReference type="EMBL" id="CRG88334.1"/>
    </source>
</evidence>
<dbReference type="EMBL" id="CVMT01000004">
    <property type="protein sequence ID" value="CRG88334.1"/>
    <property type="molecule type" value="Genomic_DNA"/>
</dbReference>
<dbReference type="STRING" id="28573.A0A0U1LYB8"/>
<evidence type="ECO:0000313" key="3">
    <source>
        <dbReference type="Proteomes" id="UP000054383"/>
    </source>
</evidence>
<feature type="region of interest" description="Disordered" evidence="1">
    <location>
        <begin position="66"/>
        <end position="95"/>
    </location>
</feature>
<feature type="region of interest" description="Disordered" evidence="1">
    <location>
        <begin position="213"/>
        <end position="241"/>
    </location>
</feature>
<dbReference type="OMA" id="TESYPVF"/>
<feature type="region of interest" description="Disordered" evidence="1">
    <location>
        <begin position="1"/>
        <end position="21"/>
    </location>
</feature>
<feature type="compositionally biased region" description="Basic residues" evidence="1">
    <location>
        <begin position="86"/>
        <end position="95"/>
    </location>
</feature>
<organism evidence="2 3">
    <name type="scientific">Talaromyces islandicus</name>
    <name type="common">Penicillium islandicum</name>
    <dbReference type="NCBI Taxonomy" id="28573"/>
    <lineage>
        <taxon>Eukaryota</taxon>
        <taxon>Fungi</taxon>
        <taxon>Dikarya</taxon>
        <taxon>Ascomycota</taxon>
        <taxon>Pezizomycotina</taxon>
        <taxon>Eurotiomycetes</taxon>
        <taxon>Eurotiomycetidae</taxon>
        <taxon>Eurotiales</taxon>
        <taxon>Trichocomaceae</taxon>
        <taxon>Talaromyces</taxon>
        <taxon>Talaromyces sect. Islandici</taxon>
    </lineage>
</organism>
<dbReference type="OrthoDB" id="4225223at2759"/>
<accession>A0A0U1LYB8</accession>
<feature type="region of interest" description="Disordered" evidence="1">
    <location>
        <begin position="299"/>
        <end position="344"/>
    </location>
</feature>
<feature type="region of interest" description="Disordered" evidence="1">
    <location>
        <begin position="157"/>
        <end position="180"/>
    </location>
</feature>
<dbReference type="AlphaFoldDB" id="A0A0U1LYB8"/>
<proteinExistence type="predicted"/>
<dbReference type="Proteomes" id="UP000054383">
    <property type="component" value="Unassembled WGS sequence"/>
</dbReference>
<reference evidence="2 3" key="1">
    <citation type="submission" date="2015-04" db="EMBL/GenBank/DDBJ databases">
        <authorList>
            <person name="Syromyatnikov M.Y."/>
            <person name="Popov V.N."/>
        </authorList>
    </citation>
    <scope>NUCLEOTIDE SEQUENCE [LARGE SCALE GENOMIC DNA]</scope>
    <source>
        <strain evidence="2">WF-38-12</strain>
    </source>
</reference>
<feature type="compositionally biased region" description="Polar residues" evidence="1">
    <location>
        <begin position="299"/>
        <end position="313"/>
    </location>
</feature>
<protein>
    <submittedName>
        <fullName evidence="2">Uncharacterized protein</fullName>
    </submittedName>
</protein>